<sequence length="77" mass="8860">MLQRIYKQPKQDDALGIMVRRRIEIAPKVVTALQERANAPFEHVKTVCKQYQQLSHKHVSLGDDQRCNSAKQRSDTG</sequence>
<dbReference type="AlphaFoldDB" id="A0A402AJB0"/>
<evidence type="ECO:0000313" key="2">
    <source>
        <dbReference type="Proteomes" id="UP000287188"/>
    </source>
</evidence>
<evidence type="ECO:0000313" key="1">
    <source>
        <dbReference type="EMBL" id="GCE19201.1"/>
    </source>
</evidence>
<gene>
    <name evidence="1" type="ORF">KDK_30010</name>
</gene>
<dbReference type="RefSeq" id="WP_126551045.1">
    <property type="nucleotide sequence ID" value="NZ_BIFS01000001.1"/>
</dbReference>
<organism evidence="1 2">
    <name type="scientific">Dictyobacter kobayashii</name>
    <dbReference type="NCBI Taxonomy" id="2014872"/>
    <lineage>
        <taxon>Bacteria</taxon>
        <taxon>Bacillati</taxon>
        <taxon>Chloroflexota</taxon>
        <taxon>Ktedonobacteria</taxon>
        <taxon>Ktedonobacterales</taxon>
        <taxon>Dictyobacteraceae</taxon>
        <taxon>Dictyobacter</taxon>
    </lineage>
</organism>
<keyword evidence="2" id="KW-1185">Reference proteome</keyword>
<protein>
    <submittedName>
        <fullName evidence="1">Uncharacterized protein</fullName>
    </submittedName>
</protein>
<reference evidence="2" key="1">
    <citation type="submission" date="2018-12" db="EMBL/GenBank/DDBJ databases">
        <title>Tengunoibacter tsumagoiensis gen. nov., sp. nov., Dictyobacter kobayashii sp. nov., D. alpinus sp. nov., and D. joshuensis sp. nov. and description of Dictyobacteraceae fam. nov. within the order Ktedonobacterales isolated from Tengu-no-mugimeshi.</title>
        <authorList>
            <person name="Wang C.M."/>
            <person name="Zheng Y."/>
            <person name="Sakai Y."/>
            <person name="Toyoda A."/>
            <person name="Minakuchi Y."/>
            <person name="Abe K."/>
            <person name="Yokota A."/>
            <person name="Yabe S."/>
        </authorList>
    </citation>
    <scope>NUCLEOTIDE SEQUENCE [LARGE SCALE GENOMIC DNA]</scope>
    <source>
        <strain evidence="2">Uno11</strain>
    </source>
</reference>
<comment type="caution">
    <text evidence="1">The sequence shown here is derived from an EMBL/GenBank/DDBJ whole genome shotgun (WGS) entry which is preliminary data.</text>
</comment>
<proteinExistence type="predicted"/>
<dbReference type="Proteomes" id="UP000287188">
    <property type="component" value="Unassembled WGS sequence"/>
</dbReference>
<dbReference type="EMBL" id="BIFS01000001">
    <property type="protein sequence ID" value="GCE19201.1"/>
    <property type="molecule type" value="Genomic_DNA"/>
</dbReference>
<accession>A0A402AJB0</accession>
<name>A0A402AJB0_9CHLR</name>